<dbReference type="InterPro" id="IPR022003">
    <property type="entry name" value="RST"/>
</dbReference>
<accession>A0A834ZC40</accession>
<dbReference type="GO" id="GO:0003677">
    <property type="term" value="F:DNA binding"/>
    <property type="evidence" value="ECO:0007669"/>
    <property type="project" value="TreeGrafter"/>
</dbReference>
<dbReference type="GO" id="GO:0006367">
    <property type="term" value="P:transcription initiation at RNA polymerase II promoter"/>
    <property type="evidence" value="ECO:0007669"/>
    <property type="project" value="TreeGrafter"/>
</dbReference>
<evidence type="ECO:0000256" key="3">
    <source>
        <dbReference type="ARBA" id="ARBA00023015"/>
    </source>
</evidence>
<comment type="subcellular location">
    <subcellularLocation>
        <location evidence="1">Nucleus</location>
    </subcellularLocation>
</comment>
<dbReference type="FunFam" id="1.10.20.10:FF:000015">
    <property type="entry name" value="Transcription initiation factor TFIID subunit 4B"/>
    <property type="match status" value="1"/>
</dbReference>
<feature type="domain" description="Transcription initiation factor TFIID component TAF4 C-terminal" evidence="9">
    <location>
        <begin position="360"/>
        <end position="531"/>
    </location>
</feature>
<dbReference type="GO" id="GO:0005669">
    <property type="term" value="C:transcription factor TFIID complex"/>
    <property type="evidence" value="ECO:0007669"/>
    <property type="project" value="InterPro"/>
</dbReference>
<evidence type="ECO:0000256" key="8">
    <source>
        <dbReference type="SAM" id="Phobius"/>
    </source>
</evidence>
<dbReference type="CDD" id="cd08045">
    <property type="entry name" value="HFD_TAF4"/>
    <property type="match status" value="1"/>
</dbReference>
<dbReference type="PANTHER" id="PTHR15138:SF14">
    <property type="entry name" value="TRANSCRIPTION INITIATION FACTOR TFIID SUBUNIT 4"/>
    <property type="match status" value="1"/>
</dbReference>
<evidence type="ECO:0008006" key="13">
    <source>
        <dbReference type="Google" id="ProtNLM"/>
    </source>
</evidence>
<evidence type="ECO:0000259" key="9">
    <source>
        <dbReference type="Pfam" id="PF05236"/>
    </source>
</evidence>
<dbReference type="GO" id="GO:0016251">
    <property type="term" value="F:RNA polymerase II general transcription initiation factor activity"/>
    <property type="evidence" value="ECO:0007669"/>
    <property type="project" value="TreeGrafter"/>
</dbReference>
<gene>
    <name evidence="11" type="ORF">HHK36_014364</name>
</gene>
<evidence type="ECO:0000313" key="12">
    <source>
        <dbReference type="Proteomes" id="UP000655225"/>
    </source>
</evidence>
<proteinExistence type="inferred from homology"/>
<evidence type="ECO:0000256" key="1">
    <source>
        <dbReference type="ARBA" id="ARBA00004123"/>
    </source>
</evidence>
<dbReference type="AlphaFoldDB" id="A0A834ZC40"/>
<dbReference type="InterPro" id="IPR007900">
    <property type="entry name" value="TAF4_C"/>
</dbReference>
<dbReference type="InterPro" id="IPR009072">
    <property type="entry name" value="Histone-fold"/>
</dbReference>
<dbReference type="InterPro" id="IPR045144">
    <property type="entry name" value="TAF4"/>
</dbReference>
<keyword evidence="4" id="KW-0804">Transcription</keyword>
<dbReference type="PANTHER" id="PTHR15138">
    <property type="entry name" value="TRANSCRIPTION INITIATION FACTOR TFIID SUBUNIT 4"/>
    <property type="match status" value="1"/>
</dbReference>
<feature type="transmembrane region" description="Helical" evidence="8">
    <location>
        <begin position="131"/>
        <end position="148"/>
    </location>
</feature>
<keyword evidence="5" id="KW-0539">Nucleus</keyword>
<keyword evidence="3" id="KW-0805">Transcription regulation</keyword>
<keyword evidence="8" id="KW-0472">Membrane</keyword>
<organism evidence="11 12">
    <name type="scientific">Tetracentron sinense</name>
    <name type="common">Spur-leaf</name>
    <dbReference type="NCBI Taxonomy" id="13715"/>
    <lineage>
        <taxon>Eukaryota</taxon>
        <taxon>Viridiplantae</taxon>
        <taxon>Streptophyta</taxon>
        <taxon>Embryophyta</taxon>
        <taxon>Tracheophyta</taxon>
        <taxon>Spermatophyta</taxon>
        <taxon>Magnoliopsida</taxon>
        <taxon>Trochodendrales</taxon>
        <taxon>Trochodendraceae</taxon>
        <taxon>Tetracentron</taxon>
    </lineage>
</organism>
<sequence length="543" mass="59806">MQLKTLHSKLRKYEINKEGFVRLMKNIVGDQMDNAWDSRNSHTGSLQLQLQAQASPQKHLKIPSPIPLKFFNPHSFAQLHQNGHMNPAGPSQIPTSAVQVQTASNFLTRENSDQKSIEVGHHSDRKGMVDLFLTLLIAAGLAIGLASIRPGVGQGKVAPPGTSKDEGVKKQSSRRDFLASTNMVPTNSVSCSMPTQINPTVPLRTQIPSANTLVGSGTNVRSPSRKPSSGHKKPLEALGIPSQFSSKRQKVSGTFVDQSIKQLDDVIAFSGVNLRQEEEQLFSGPEELNQASKTSQRAVQEEERLILRKTPLQKKLAQIMAKCGINRISNDVECCLSLCVEERMRGLLCNLIRLAKHNSKGDWENRQAEEVGKLQNLNKTEGDIGVDDDKDKDEGRFKTSKADKEYDKMRTTAANVAAREAVGGKDILSKWKLMAEQARQKREGGMHTAYGAQPGTYVIHKPLSTFGRTVRDNQEAEKKNPSAAAAFGTVRKFGRNQAGPQAEVVSGINVKDVIAVLEREPQMSQSTLLYCLYEKMHADRSAQ</sequence>
<evidence type="ECO:0000256" key="5">
    <source>
        <dbReference type="ARBA" id="ARBA00023242"/>
    </source>
</evidence>
<evidence type="ECO:0000256" key="4">
    <source>
        <dbReference type="ARBA" id="ARBA00023163"/>
    </source>
</evidence>
<dbReference type="OrthoDB" id="21060at2759"/>
<dbReference type="Gene3D" id="1.10.20.10">
    <property type="entry name" value="Histone, subunit A"/>
    <property type="match status" value="1"/>
</dbReference>
<dbReference type="GO" id="GO:0046982">
    <property type="term" value="F:protein heterodimerization activity"/>
    <property type="evidence" value="ECO:0007669"/>
    <property type="project" value="InterPro"/>
</dbReference>
<dbReference type="EMBL" id="JABCRI010000009">
    <property type="protein sequence ID" value="KAF8401061.1"/>
    <property type="molecule type" value="Genomic_DNA"/>
</dbReference>
<evidence type="ECO:0000256" key="7">
    <source>
        <dbReference type="SAM" id="MobiDB-lite"/>
    </source>
</evidence>
<comment type="function">
    <text evidence="6">TAFs are components of the transcription factor IID (TFIID) complex that is essential for mediating regulation of RNA polymerase transcription.</text>
</comment>
<dbReference type="Pfam" id="PF12174">
    <property type="entry name" value="RST"/>
    <property type="match status" value="1"/>
</dbReference>
<feature type="region of interest" description="Disordered" evidence="7">
    <location>
        <begin position="210"/>
        <end position="243"/>
    </location>
</feature>
<protein>
    <recommendedName>
        <fullName evidence="13">Transcription initiation factor TFIID component TAF4 C-terminal domain-containing protein</fullName>
    </recommendedName>
</protein>
<feature type="domain" description="Transcription initiation factor TFIID component TAF4 C-terminal" evidence="9">
    <location>
        <begin position="263"/>
        <end position="358"/>
    </location>
</feature>
<evidence type="ECO:0000256" key="2">
    <source>
        <dbReference type="ARBA" id="ARBA00006178"/>
    </source>
</evidence>
<evidence type="ECO:0000259" key="10">
    <source>
        <dbReference type="Pfam" id="PF12174"/>
    </source>
</evidence>
<evidence type="ECO:0000313" key="11">
    <source>
        <dbReference type="EMBL" id="KAF8401061.1"/>
    </source>
</evidence>
<feature type="compositionally biased region" description="Basic and acidic residues" evidence="7">
    <location>
        <begin position="163"/>
        <end position="175"/>
    </location>
</feature>
<feature type="compositionally biased region" description="Polar residues" evidence="7">
    <location>
        <begin position="210"/>
        <end position="227"/>
    </location>
</feature>
<keyword evidence="8" id="KW-1133">Transmembrane helix</keyword>
<dbReference type="Pfam" id="PF05236">
    <property type="entry name" value="TAF4"/>
    <property type="match status" value="2"/>
</dbReference>
<name>A0A834ZC40_TETSI</name>
<feature type="region of interest" description="Disordered" evidence="7">
    <location>
        <begin position="151"/>
        <end position="175"/>
    </location>
</feature>
<evidence type="ECO:0000256" key="6">
    <source>
        <dbReference type="ARBA" id="ARBA00058775"/>
    </source>
</evidence>
<comment type="caution">
    <text evidence="11">The sequence shown here is derived from an EMBL/GenBank/DDBJ whole genome shotgun (WGS) entry which is preliminary data.</text>
</comment>
<dbReference type="Proteomes" id="UP000655225">
    <property type="component" value="Unassembled WGS sequence"/>
</dbReference>
<keyword evidence="8" id="KW-0812">Transmembrane</keyword>
<comment type="similarity">
    <text evidence="2">Belongs to the TAF4 family.</text>
</comment>
<keyword evidence="12" id="KW-1185">Reference proteome</keyword>
<reference evidence="11 12" key="1">
    <citation type="submission" date="2020-04" db="EMBL/GenBank/DDBJ databases">
        <title>Plant Genome Project.</title>
        <authorList>
            <person name="Zhang R.-G."/>
        </authorList>
    </citation>
    <scope>NUCLEOTIDE SEQUENCE [LARGE SCALE GENOMIC DNA]</scope>
    <source>
        <strain evidence="11">YNK0</strain>
        <tissue evidence="11">Leaf</tissue>
    </source>
</reference>
<feature type="domain" description="RST" evidence="10">
    <location>
        <begin position="1"/>
        <end position="32"/>
    </location>
</feature>